<dbReference type="Proteomes" id="UP000266723">
    <property type="component" value="Unassembled WGS sequence"/>
</dbReference>
<gene>
    <name evidence="1" type="ORF">DY000_02019584</name>
</gene>
<protein>
    <submittedName>
        <fullName evidence="1">Uncharacterized protein</fullName>
    </submittedName>
</protein>
<evidence type="ECO:0000313" key="1">
    <source>
        <dbReference type="EMBL" id="KAF3564140.1"/>
    </source>
</evidence>
<evidence type="ECO:0000313" key="2">
    <source>
        <dbReference type="Proteomes" id="UP000266723"/>
    </source>
</evidence>
<reference evidence="1 2" key="1">
    <citation type="journal article" date="2020" name="BMC Genomics">
        <title>Intraspecific diversification of the crop wild relative Brassica cretica Lam. using demographic model selection.</title>
        <authorList>
            <person name="Kioukis A."/>
            <person name="Michalopoulou V.A."/>
            <person name="Briers L."/>
            <person name="Pirintsos S."/>
            <person name="Studholme D.J."/>
            <person name="Pavlidis P."/>
            <person name="Sarris P.F."/>
        </authorList>
    </citation>
    <scope>NUCLEOTIDE SEQUENCE [LARGE SCALE GENOMIC DNA]</scope>
    <source>
        <strain evidence="2">cv. PFS-1207/04</strain>
    </source>
</reference>
<comment type="caution">
    <text evidence="1">The sequence shown here is derived from an EMBL/GenBank/DDBJ whole genome shotgun (WGS) entry which is preliminary data.</text>
</comment>
<accession>A0ABQ7CYB4</accession>
<organism evidence="1 2">
    <name type="scientific">Brassica cretica</name>
    <name type="common">Mustard</name>
    <dbReference type="NCBI Taxonomy" id="69181"/>
    <lineage>
        <taxon>Eukaryota</taxon>
        <taxon>Viridiplantae</taxon>
        <taxon>Streptophyta</taxon>
        <taxon>Embryophyta</taxon>
        <taxon>Tracheophyta</taxon>
        <taxon>Spermatophyta</taxon>
        <taxon>Magnoliopsida</taxon>
        <taxon>eudicotyledons</taxon>
        <taxon>Gunneridae</taxon>
        <taxon>Pentapetalae</taxon>
        <taxon>rosids</taxon>
        <taxon>malvids</taxon>
        <taxon>Brassicales</taxon>
        <taxon>Brassicaceae</taxon>
        <taxon>Brassiceae</taxon>
        <taxon>Brassica</taxon>
    </lineage>
</organism>
<dbReference type="EMBL" id="QGKV02000759">
    <property type="protein sequence ID" value="KAF3564140.1"/>
    <property type="molecule type" value="Genomic_DNA"/>
</dbReference>
<keyword evidence="2" id="KW-1185">Reference proteome</keyword>
<sequence>MDDLRQDEWRVGVPIVPLGLQPGGPIAHESEIGSLEELRVVPGGIVGVRVIGASFCILRELSIGV</sequence>
<proteinExistence type="predicted"/>
<name>A0ABQ7CYB4_BRACR</name>